<dbReference type="InterPro" id="IPR015421">
    <property type="entry name" value="PyrdxlP-dep_Trfase_major"/>
</dbReference>
<accession>A0AAV3XAC2</accession>
<keyword evidence="2 5" id="KW-0028">Amino-acid biosynthesis</keyword>
<dbReference type="PANTHER" id="PTHR11986:SF79">
    <property type="entry name" value="ACETYLORNITHINE AMINOTRANSFERASE, MITOCHONDRIAL"/>
    <property type="match status" value="1"/>
</dbReference>
<dbReference type="Pfam" id="PF00202">
    <property type="entry name" value="Aminotran_3"/>
    <property type="match status" value="1"/>
</dbReference>
<proteinExistence type="inferred from homology"/>
<keyword evidence="3 5" id="KW-0808">Transferase</keyword>
<evidence type="ECO:0000256" key="1">
    <source>
        <dbReference type="ARBA" id="ARBA00022576"/>
    </source>
</evidence>
<keyword evidence="1 5" id="KW-0032">Aminotransferase</keyword>
<keyword evidence="5" id="KW-0963">Cytoplasm</keyword>
<dbReference type="EMBL" id="BLAY01000043">
    <property type="protein sequence ID" value="GET38331.1"/>
    <property type="molecule type" value="Genomic_DNA"/>
</dbReference>
<dbReference type="InterPro" id="IPR049704">
    <property type="entry name" value="Aminotrans_3_PPA_site"/>
</dbReference>
<comment type="similarity">
    <text evidence="5">Belongs to the class-III pyridoxal-phosphate-dependent aminotransferase family. ArgD subfamily.</text>
</comment>
<feature type="binding site" evidence="5">
    <location>
        <position position="304"/>
    </location>
    <ligand>
        <name>N(2)-acetyl-L-ornithine</name>
        <dbReference type="ChEBI" id="CHEBI:57805"/>
    </ligand>
</feature>
<comment type="subcellular location">
    <subcellularLocation>
        <location evidence="5">Cytoplasm</location>
    </subcellularLocation>
</comment>
<dbReference type="NCBIfam" id="TIGR00707">
    <property type="entry name" value="argD"/>
    <property type="match status" value="1"/>
</dbReference>
<dbReference type="AlphaFoldDB" id="A0AAV3XAC2"/>
<dbReference type="InterPro" id="IPR050103">
    <property type="entry name" value="Class-III_PLP-dep_AT"/>
</dbReference>
<reference evidence="6" key="1">
    <citation type="submission" date="2019-10" db="EMBL/GenBank/DDBJ databases">
        <title>Draft genome sequece of Microseira wollei NIES-4236.</title>
        <authorList>
            <person name="Yamaguchi H."/>
            <person name="Suzuki S."/>
            <person name="Kawachi M."/>
        </authorList>
    </citation>
    <scope>NUCLEOTIDE SEQUENCE</scope>
    <source>
        <strain evidence="6">NIES-4236</strain>
    </source>
</reference>
<dbReference type="HAMAP" id="MF_01107">
    <property type="entry name" value="ArgD_aminotrans_3"/>
    <property type="match status" value="1"/>
</dbReference>
<dbReference type="RefSeq" id="WP_226581370.1">
    <property type="nucleotide sequence ID" value="NZ_BLAY01000043.1"/>
</dbReference>
<dbReference type="GO" id="GO:0003992">
    <property type="term" value="F:N2-acetyl-L-ornithine:2-oxoglutarate 5-aminotransferase activity"/>
    <property type="evidence" value="ECO:0007669"/>
    <property type="project" value="UniProtKB-UniRule"/>
</dbReference>
<comment type="caution">
    <text evidence="6">The sequence shown here is derived from an EMBL/GenBank/DDBJ whole genome shotgun (WGS) entry which is preliminary data.</text>
</comment>
<protein>
    <recommendedName>
        <fullName evidence="5">Acetylornithine aminotransferase</fullName>
        <shortName evidence="5">ACOAT</shortName>
        <ecNumber evidence="5">2.6.1.11</ecNumber>
    </recommendedName>
</protein>
<feature type="binding site" evidence="5">
    <location>
        <position position="157"/>
    </location>
    <ligand>
        <name>pyridoxal 5'-phosphate</name>
        <dbReference type="ChEBI" id="CHEBI:597326"/>
    </ligand>
</feature>
<dbReference type="PANTHER" id="PTHR11986">
    <property type="entry name" value="AMINOTRANSFERASE CLASS III"/>
    <property type="match status" value="1"/>
</dbReference>
<sequence length="427" mass="46244">MSVETLVENPQIPAESAPVLSEAFDAANFDQSVMSTYARFSLALERGEGCRVWDTQGREYLDFVAGIATCTLGHAHPAMVETVTRQIQTLHHVSNLYYVPVQGQLAKWLIDHSCAERAFFCNSGAEANEGAIKLARKYAHTVLNIEFPVILTAHASFHGRTLATITATGQPKYQKNFGPLMPGFEYVEYNDIEAIRNAIAEIDEGDRRVCAIMLEALQGEGGVRPGNKEYFQQIRQICDETGILLILDEVQVGMGRTGKYWGYENLGIEPDIFTSAKGLGGGIPIGATLCKAKCDVFQPGDHASTFGGNPFACAVALTVCQTLEKENILQNVQARGEQLRQGLRAIASKYPDKIAEVRGWGLINGMELKADIALTSADIVKAAMAFGVLLVPAGPKVVRFVPPLIVSAEEVERALQAVEVAIASVSA</sequence>
<keyword evidence="4 5" id="KW-0663">Pyridoxal phosphate</keyword>
<gene>
    <name evidence="5" type="primary">argD</name>
    <name evidence="6" type="ORF">MiSe_30870</name>
</gene>
<evidence type="ECO:0000313" key="7">
    <source>
        <dbReference type="Proteomes" id="UP001050975"/>
    </source>
</evidence>
<dbReference type="Gene3D" id="3.40.640.10">
    <property type="entry name" value="Type I PLP-dependent aspartate aminotransferase-like (Major domain)"/>
    <property type="match status" value="1"/>
</dbReference>
<dbReference type="InterPro" id="IPR005814">
    <property type="entry name" value="Aminotrans_3"/>
</dbReference>
<feature type="binding site" evidence="5">
    <location>
        <position position="305"/>
    </location>
    <ligand>
        <name>pyridoxal 5'-phosphate</name>
        <dbReference type="ChEBI" id="CHEBI:597326"/>
    </ligand>
</feature>
<dbReference type="GO" id="GO:0005737">
    <property type="term" value="C:cytoplasm"/>
    <property type="evidence" value="ECO:0007669"/>
    <property type="project" value="UniProtKB-SubCell"/>
</dbReference>
<dbReference type="PROSITE" id="PS00600">
    <property type="entry name" value="AA_TRANSFER_CLASS_3"/>
    <property type="match status" value="1"/>
</dbReference>
<dbReference type="GO" id="GO:0006526">
    <property type="term" value="P:L-arginine biosynthetic process"/>
    <property type="evidence" value="ECO:0007669"/>
    <property type="project" value="UniProtKB-UniRule"/>
</dbReference>
<dbReference type="NCBIfam" id="NF002325">
    <property type="entry name" value="PRK01278.1"/>
    <property type="match status" value="1"/>
</dbReference>
<dbReference type="GO" id="GO:0030170">
    <property type="term" value="F:pyridoxal phosphate binding"/>
    <property type="evidence" value="ECO:0007669"/>
    <property type="project" value="InterPro"/>
</dbReference>
<comment type="pathway">
    <text evidence="5">Amino-acid biosynthesis; L-arginine biosynthesis; N(2)-acetyl-L-ornithine from L-glutamate: step 4/4.</text>
</comment>
<feature type="binding site" evidence="5">
    <location>
        <begin position="124"/>
        <end position="125"/>
    </location>
    <ligand>
        <name>pyridoxal 5'-phosphate</name>
        <dbReference type="ChEBI" id="CHEBI:597326"/>
    </ligand>
</feature>
<feature type="modified residue" description="N6-(pyridoxal phosphate)lysine" evidence="5">
    <location>
        <position position="277"/>
    </location>
</feature>
<feature type="binding site" evidence="5">
    <location>
        <begin position="248"/>
        <end position="251"/>
    </location>
    <ligand>
        <name>pyridoxal 5'-phosphate</name>
        <dbReference type="ChEBI" id="CHEBI:597326"/>
    </ligand>
</feature>
<evidence type="ECO:0000256" key="4">
    <source>
        <dbReference type="ARBA" id="ARBA00022898"/>
    </source>
</evidence>
<dbReference type="Proteomes" id="UP001050975">
    <property type="component" value="Unassembled WGS sequence"/>
</dbReference>
<dbReference type="PIRSF" id="PIRSF000521">
    <property type="entry name" value="Transaminase_4ab_Lys_Orn"/>
    <property type="match status" value="1"/>
</dbReference>
<feature type="binding site" evidence="5">
    <location>
        <position position="160"/>
    </location>
    <ligand>
        <name>N(2)-acetyl-L-ornithine</name>
        <dbReference type="ChEBI" id="CHEBI:57805"/>
    </ligand>
</feature>
<dbReference type="InterPro" id="IPR004636">
    <property type="entry name" value="AcOrn/SuccOrn_fam"/>
</dbReference>
<comment type="subunit">
    <text evidence="5">Homodimer.</text>
</comment>
<evidence type="ECO:0000313" key="6">
    <source>
        <dbReference type="EMBL" id="GET38331.1"/>
    </source>
</evidence>
<evidence type="ECO:0000256" key="2">
    <source>
        <dbReference type="ARBA" id="ARBA00022605"/>
    </source>
</evidence>
<dbReference type="EC" id="2.6.1.11" evidence="5"/>
<evidence type="ECO:0000256" key="5">
    <source>
        <dbReference type="HAMAP-Rule" id="MF_01107"/>
    </source>
</evidence>
<comment type="catalytic activity">
    <reaction evidence="5">
        <text>N(2)-acetyl-L-ornithine + 2-oxoglutarate = N-acetyl-L-glutamate 5-semialdehyde + L-glutamate</text>
        <dbReference type="Rhea" id="RHEA:18049"/>
        <dbReference type="ChEBI" id="CHEBI:16810"/>
        <dbReference type="ChEBI" id="CHEBI:29123"/>
        <dbReference type="ChEBI" id="CHEBI:29985"/>
        <dbReference type="ChEBI" id="CHEBI:57805"/>
        <dbReference type="EC" id="2.6.1.11"/>
    </reaction>
</comment>
<organism evidence="6 7">
    <name type="scientific">Microseira wollei NIES-4236</name>
    <dbReference type="NCBI Taxonomy" id="2530354"/>
    <lineage>
        <taxon>Bacteria</taxon>
        <taxon>Bacillati</taxon>
        <taxon>Cyanobacteriota</taxon>
        <taxon>Cyanophyceae</taxon>
        <taxon>Oscillatoriophycideae</taxon>
        <taxon>Aerosakkonematales</taxon>
        <taxon>Aerosakkonemataceae</taxon>
        <taxon>Microseira</taxon>
    </lineage>
</organism>
<name>A0AAV3XAC2_9CYAN</name>
<dbReference type="SUPFAM" id="SSF53383">
    <property type="entry name" value="PLP-dependent transferases"/>
    <property type="match status" value="1"/>
</dbReference>
<keyword evidence="5" id="KW-0055">Arginine biosynthesis</keyword>
<dbReference type="InterPro" id="IPR015424">
    <property type="entry name" value="PyrdxlP-dep_Trfase"/>
</dbReference>
<comment type="miscellaneous">
    <text evidence="5">May also have succinyldiaminopimelate aminotransferase activity, thus carrying out the corresponding step in lysine biosynthesis.</text>
</comment>
<comment type="cofactor">
    <cofactor evidence="5">
        <name>pyridoxal 5'-phosphate</name>
        <dbReference type="ChEBI" id="CHEBI:597326"/>
    </cofactor>
    <text evidence="5">Binds 1 pyridoxal phosphate per subunit.</text>
</comment>
<evidence type="ECO:0000256" key="3">
    <source>
        <dbReference type="ARBA" id="ARBA00022679"/>
    </source>
</evidence>
<keyword evidence="7" id="KW-1185">Reference proteome</keyword>
<dbReference type="InterPro" id="IPR015422">
    <property type="entry name" value="PyrdxlP-dep_Trfase_small"/>
</dbReference>
<dbReference type="CDD" id="cd00610">
    <property type="entry name" value="OAT_like"/>
    <property type="match status" value="1"/>
</dbReference>
<dbReference type="FunFam" id="3.40.640.10:FF:000004">
    <property type="entry name" value="Acetylornithine aminotransferase"/>
    <property type="match status" value="1"/>
</dbReference>
<dbReference type="Gene3D" id="3.90.1150.10">
    <property type="entry name" value="Aspartate Aminotransferase, domain 1"/>
    <property type="match status" value="1"/>
</dbReference>
<dbReference type="GO" id="GO:0042802">
    <property type="term" value="F:identical protein binding"/>
    <property type="evidence" value="ECO:0007669"/>
    <property type="project" value="TreeGrafter"/>
</dbReference>